<dbReference type="CDD" id="cd00209">
    <property type="entry name" value="DHFR"/>
    <property type="match status" value="1"/>
</dbReference>
<gene>
    <name evidence="10" type="ORF">OM944_03970</name>
</gene>
<evidence type="ECO:0000259" key="9">
    <source>
        <dbReference type="PROSITE" id="PS51330"/>
    </source>
</evidence>
<dbReference type="InterPro" id="IPR024072">
    <property type="entry name" value="DHFR-like_dom_sf"/>
</dbReference>
<dbReference type="EMBL" id="CP110226">
    <property type="protein sequence ID" value="UZD23651.1"/>
    <property type="molecule type" value="Genomic_DNA"/>
</dbReference>
<dbReference type="Gene3D" id="3.40.430.10">
    <property type="entry name" value="Dihydrofolate Reductase, subunit A"/>
    <property type="match status" value="1"/>
</dbReference>
<reference evidence="10" key="1">
    <citation type="submission" date="2022-10" db="EMBL/GenBank/DDBJ databases">
        <title>Algoriphagus sp. a novel bacteria isolate from halophytes salicornia europaea.</title>
        <authorList>
            <person name="Peng Y."/>
            <person name="Jiang L."/>
            <person name="Lee J."/>
        </authorList>
    </citation>
    <scope>NUCLEOTIDE SEQUENCE</scope>
    <source>
        <strain evidence="10">TR-M5</strain>
    </source>
</reference>
<organism evidence="10 11">
    <name type="scientific">Algoriphagus halophytocola</name>
    <dbReference type="NCBI Taxonomy" id="2991499"/>
    <lineage>
        <taxon>Bacteria</taxon>
        <taxon>Pseudomonadati</taxon>
        <taxon>Bacteroidota</taxon>
        <taxon>Cytophagia</taxon>
        <taxon>Cytophagales</taxon>
        <taxon>Cyclobacteriaceae</taxon>
        <taxon>Algoriphagus</taxon>
    </lineage>
</organism>
<dbReference type="EC" id="1.5.1.3" evidence="3 8"/>
<comment type="pathway">
    <text evidence="1 8">Cofactor biosynthesis; tetrahydrofolate biosynthesis; 5,6,7,8-tetrahydrofolate from 7,8-dihydrofolate: step 1/1.</text>
</comment>
<protein>
    <recommendedName>
        <fullName evidence="3 8">Dihydrofolate reductase</fullName>
        <ecNumber evidence="3 8">1.5.1.3</ecNumber>
    </recommendedName>
</protein>
<dbReference type="Pfam" id="PF00186">
    <property type="entry name" value="DHFR_1"/>
    <property type="match status" value="1"/>
</dbReference>
<name>A0ABY6MMU9_9BACT</name>
<evidence type="ECO:0000256" key="7">
    <source>
        <dbReference type="ARBA" id="ARBA00025067"/>
    </source>
</evidence>
<evidence type="ECO:0000256" key="4">
    <source>
        <dbReference type="ARBA" id="ARBA00022563"/>
    </source>
</evidence>
<keyword evidence="5 8" id="KW-0521">NADP</keyword>
<dbReference type="RefSeq" id="WP_264810219.1">
    <property type="nucleotide sequence ID" value="NZ_CP110226.1"/>
</dbReference>
<proteinExistence type="inferred from homology"/>
<dbReference type="PRINTS" id="PR00070">
    <property type="entry name" value="DHFR"/>
</dbReference>
<evidence type="ECO:0000256" key="5">
    <source>
        <dbReference type="ARBA" id="ARBA00022857"/>
    </source>
</evidence>
<dbReference type="InterPro" id="IPR001796">
    <property type="entry name" value="DHFR_dom"/>
</dbReference>
<evidence type="ECO:0000256" key="1">
    <source>
        <dbReference type="ARBA" id="ARBA00004903"/>
    </source>
</evidence>
<keyword evidence="6 8" id="KW-0560">Oxidoreductase</keyword>
<comment type="function">
    <text evidence="7 8">Key enzyme in folate metabolism. Catalyzes an essential reaction for de novo glycine and purine synthesis, and for DNA precursor synthesis.</text>
</comment>
<evidence type="ECO:0000313" key="10">
    <source>
        <dbReference type="EMBL" id="UZD23651.1"/>
    </source>
</evidence>
<comment type="catalytic activity">
    <reaction evidence="8">
        <text>(6S)-5,6,7,8-tetrahydrofolate + NADP(+) = 7,8-dihydrofolate + NADPH + H(+)</text>
        <dbReference type="Rhea" id="RHEA:15009"/>
        <dbReference type="ChEBI" id="CHEBI:15378"/>
        <dbReference type="ChEBI" id="CHEBI:57451"/>
        <dbReference type="ChEBI" id="CHEBI:57453"/>
        <dbReference type="ChEBI" id="CHEBI:57783"/>
        <dbReference type="ChEBI" id="CHEBI:58349"/>
        <dbReference type="EC" id="1.5.1.3"/>
    </reaction>
</comment>
<evidence type="ECO:0000256" key="3">
    <source>
        <dbReference type="ARBA" id="ARBA00012856"/>
    </source>
</evidence>
<dbReference type="PANTHER" id="PTHR48069:SF3">
    <property type="entry name" value="DIHYDROFOLATE REDUCTASE"/>
    <property type="match status" value="1"/>
</dbReference>
<dbReference type="SUPFAM" id="SSF53597">
    <property type="entry name" value="Dihydrofolate reductase-like"/>
    <property type="match status" value="1"/>
</dbReference>
<keyword evidence="11" id="KW-1185">Reference proteome</keyword>
<dbReference type="PROSITE" id="PS51330">
    <property type="entry name" value="DHFR_2"/>
    <property type="match status" value="1"/>
</dbReference>
<feature type="domain" description="DHFR" evidence="9">
    <location>
        <begin position="2"/>
        <end position="163"/>
    </location>
</feature>
<sequence length="167" mass="19354">MKISLIAALAENNIIGKENDLVWRLPDDFKRFKALTSGHYILMGRKTFESLGKPLPNRTHLVVTRNAEYQVPEGHYVFQTVEDAFIFSQKMGVDHLYVIGGGEIYKQTLPLADELVLTEIKAKPEGDTKFPEFDKTKWKITFQDHHPADERHQYPFTFITYERISPK</sequence>
<dbReference type="PANTHER" id="PTHR48069">
    <property type="entry name" value="DIHYDROFOLATE REDUCTASE"/>
    <property type="match status" value="1"/>
</dbReference>
<dbReference type="PIRSF" id="PIRSF000194">
    <property type="entry name" value="DHFR"/>
    <property type="match status" value="1"/>
</dbReference>
<evidence type="ECO:0000256" key="8">
    <source>
        <dbReference type="PIRNR" id="PIRNR000194"/>
    </source>
</evidence>
<evidence type="ECO:0000256" key="6">
    <source>
        <dbReference type="ARBA" id="ARBA00023002"/>
    </source>
</evidence>
<dbReference type="Proteomes" id="UP001163156">
    <property type="component" value="Chromosome"/>
</dbReference>
<accession>A0ABY6MMU9</accession>
<comment type="similarity">
    <text evidence="2 8">Belongs to the dihydrofolate reductase family.</text>
</comment>
<keyword evidence="4 8" id="KW-0554">One-carbon metabolism</keyword>
<dbReference type="InterPro" id="IPR012259">
    <property type="entry name" value="DHFR"/>
</dbReference>
<evidence type="ECO:0000313" key="11">
    <source>
        <dbReference type="Proteomes" id="UP001163156"/>
    </source>
</evidence>
<evidence type="ECO:0000256" key="2">
    <source>
        <dbReference type="ARBA" id="ARBA00009539"/>
    </source>
</evidence>